<dbReference type="STRING" id="1220926.S2IYX0"/>
<dbReference type="PANTHER" id="PTHR11188:SF17">
    <property type="entry name" value="FI21816P1"/>
    <property type="match status" value="1"/>
</dbReference>
<dbReference type="InterPro" id="IPR011021">
    <property type="entry name" value="Arrestin-like_N"/>
</dbReference>
<dbReference type="EMBL" id="KE124216">
    <property type="protein sequence ID" value="EPB81072.1"/>
    <property type="molecule type" value="Genomic_DNA"/>
</dbReference>
<dbReference type="OMA" id="NGHDRLF"/>
<dbReference type="VEuPathDB" id="FungiDB:HMPREF1544_12225"/>
<dbReference type="GO" id="GO:0030674">
    <property type="term" value="F:protein-macromolecule adaptor activity"/>
    <property type="evidence" value="ECO:0007669"/>
    <property type="project" value="TreeGrafter"/>
</dbReference>
<dbReference type="OrthoDB" id="2333384at2759"/>
<dbReference type="PANTHER" id="PTHR11188">
    <property type="entry name" value="ARRESTIN DOMAIN CONTAINING PROTEIN"/>
    <property type="match status" value="1"/>
</dbReference>
<organism evidence="2 3">
    <name type="scientific">Mucor circinelloides f. circinelloides (strain 1006PhL)</name>
    <name type="common">Mucormycosis agent</name>
    <name type="synonym">Calyptromyces circinelloides</name>
    <dbReference type="NCBI Taxonomy" id="1220926"/>
    <lineage>
        <taxon>Eukaryota</taxon>
        <taxon>Fungi</taxon>
        <taxon>Fungi incertae sedis</taxon>
        <taxon>Mucoromycota</taxon>
        <taxon>Mucoromycotina</taxon>
        <taxon>Mucoromycetes</taxon>
        <taxon>Mucorales</taxon>
        <taxon>Mucorineae</taxon>
        <taxon>Mucoraceae</taxon>
        <taxon>Mucor</taxon>
    </lineage>
</organism>
<gene>
    <name evidence="2" type="ORF">HMPREF1544_12225</name>
</gene>
<dbReference type="GO" id="GO:0005886">
    <property type="term" value="C:plasma membrane"/>
    <property type="evidence" value="ECO:0007669"/>
    <property type="project" value="TreeGrafter"/>
</dbReference>
<dbReference type="InParanoid" id="S2IYX0"/>
<dbReference type="AlphaFoldDB" id="S2IYX0"/>
<dbReference type="InterPro" id="IPR014756">
    <property type="entry name" value="Ig_E-set"/>
</dbReference>
<dbReference type="Pfam" id="PF02752">
    <property type="entry name" value="Arrestin_C"/>
    <property type="match status" value="1"/>
</dbReference>
<dbReference type="Gene3D" id="2.60.40.640">
    <property type="match status" value="2"/>
</dbReference>
<evidence type="ECO:0000313" key="3">
    <source>
        <dbReference type="Proteomes" id="UP000014254"/>
    </source>
</evidence>
<reference evidence="3" key="1">
    <citation type="submission" date="2013-05" db="EMBL/GenBank/DDBJ databases">
        <title>The Genome sequence of Mucor circinelloides f. circinelloides 1006PhL.</title>
        <authorList>
            <consortium name="The Broad Institute Genomics Platform"/>
            <person name="Cuomo C."/>
            <person name="Earl A."/>
            <person name="Findley K."/>
            <person name="Lee S.C."/>
            <person name="Walker B."/>
            <person name="Young S."/>
            <person name="Zeng Q."/>
            <person name="Gargeya S."/>
            <person name="Fitzgerald M."/>
            <person name="Haas B."/>
            <person name="Abouelleil A."/>
            <person name="Allen A.W."/>
            <person name="Alvarado L."/>
            <person name="Arachchi H.M."/>
            <person name="Berlin A.M."/>
            <person name="Chapman S.B."/>
            <person name="Gainer-Dewar J."/>
            <person name="Goldberg J."/>
            <person name="Griggs A."/>
            <person name="Gujja S."/>
            <person name="Hansen M."/>
            <person name="Howarth C."/>
            <person name="Imamovic A."/>
            <person name="Ireland A."/>
            <person name="Larimer J."/>
            <person name="McCowan C."/>
            <person name="Murphy C."/>
            <person name="Pearson M."/>
            <person name="Poon T.W."/>
            <person name="Priest M."/>
            <person name="Roberts A."/>
            <person name="Saif S."/>
            <person name="Shea T."/>
            <person name="Sisk P."/>
            <person name="Sykes S."/>
            <person name="Wortman J."/>
            <person name="Nusbaum C."/>
            <person name="Birren B."/>
        </authorList>
    </citation>
    <scope>NUCLEOTIDE SEQUENCE [LARGE SCALE GENOMIC DNA]</scope>
    <source>
        <strain evidence="3">1006PhL</strain>
    </source>
</reference>
<proteinExistence type="predicted"/>
<dbReference type="SUPFAM" id="SSF81296">
    <property type="entry name" value="E set domains"/>
    <property type="match status" value="2"/>
</dbReference>
<sequence length="400" mass="44923">MDKLRSSAKLKIHVESENLIMYGSSTESAGCVLRGVMSLKLQEPTKIKSIALELVGKMAVTWTEGMGNGHDRLFRDEKYVLNHTWTFLPKETKLHVMNAGDYTYDFELALPGDLPESTYVPNFYTVQYQLKATIERSTFMPNLNLRKIIYISRQLLPLTPEFLEPVAISNQWSNKLDYEITLPSKIYTHGDQIPITIRITPLTNSLRVRHLSCTLKEYMICRAAGSAGILNTRPRAHGRVLFSTRDDKFGRVNNAASTQAENFIEWTKVQTIPLPTSVQDLQCDIQNEAIRIRHKIKFVLSLINADGHVSELRAALPITICAVNNSGLPAYEETWRSLPYDPAAFLALLYQSNNSGNSGNSINNTNTPILPSYNSIADNCSLVAANDPPRYDDIPCLVSR</sequence>
<dbReference type="GO" id="GO:0005829">
    <property type="term" value="C:cytosol"/>
    <property type="evidence" value="ECO:0007669"/>
    <property type="project" value="TreeGrafter"/>
</dbReference>
<protein>
    <recommendedName>
        <fullName evidence="1">Arrestin C-terminal-like domain-containing protein</fullName>
    </recommendedName>
</protein>
<dbReference type="InterPro" id="IPR014752">
    <property type="entry name" value="Arrestin-like_C"/>
</dbReference>
<dbReference type="InterPro" id="IPR050357">
    <property type="entry name" value="Arrestin_domain-protein"/>
</dbReference>
<keyword evidence="3" id="KW-1185">Reference proteome</keyword>
<dbReference type="SMART" id="SM01017">
    <property type="entry name" value="Arrestin_C"/>
    <property type="match status" value="1"/>
</dbReference>
<dbReference type="FunCoup" id="S2IYX0">
    <property type="interactions" value="105"/>
</dbReference>
<accession>S2IYX0</accession>
<dbReference type="InterPro" id="IPR011022">
    <property type="entry name" value="Arrestin_C-like"/>
</dbReference>
<dbReference type="Proteomes" id="UP000014254">
    <property type="component" value="Unassembled WGS sequence"/>
</dbReference>
<dbReference type="GO" id="GO:0070086">
    <property type="term" value="P:ubiquitin-dependent endocytosis"/>
    <property type="evidence" value="ECO:0007669"/>
    <property type="project" value="TreeGrafter"/>
</dbReference>
<dbReference type="Pfam" id="PF00339">
    <property type="entry name" value="Arrestin_N"/>
    <property type="match status" value="1"/>
</dbReference>
<feature type="domain" description="Arrestin C-terminal-like" evidence="1">
    <location>
        <begin position="172"/>
        <end position="325"/>
    </location>
</feature>
<evidence type="ECO:0000259" key="1">
    <source>
        <dbReference type="SMART" id="SM01017"/>
    </source>
</evidence>
<dbReference type="GO" id="GO:0031625">
    <property type="term" value="F:ubiquitin protein ligase binding"/>
    <property type="evidence" value="ECO:0007669"/>
    <property type="project" value="TreeGrafter"/>
</dbReference>
<evidence type="ECO:0000313" key="2">
    <source>
        <dbReference type="EMBL" id="EPB81072.1"/>
    </source>
</evidence>
<name>S2IYX0_MUCC1</name>
<dbReference type="eggNOG" id="KOG3780">
    <property type="taxonomic scope" value="Eukaryota"/>
</dbReference>